<dbReference type="InterPro" id="IPR015037">
    <property type="entry name" value="DUF1919"/>
</dbReference>
<name>M7NVS2_9BACT</name>
<reference evidence="1 2" key="1">
    <citation type="journal article" date="2013" name="Genome Announc.">
        <title>Draft Genome Sequence of Cesiribacter andamanensis Strain AMV16T, Isolated from a Soil Sample from a Mud Volcano in the Andaman Islands, India.</title>
        <authorList>
            <person name="Shivaji S."/>
            <person name="Ara S."/>
            <person name="Begum Z."/>
            <person name="Srinivas T.N."/>
            <person name="Singh A."/>
            <person name="Kumar Pinnaka A."/>
        </authorList>
    </citation>
    <scope>NUCLEOTIDE SEQUENCE [LARGE SCALE GENOMIC DNA]</scope>
    <source>
        <strain evidence="1 2">AMV16</strain>
    </source>
</reference>
<dbReference type="STRING" id="1279009.ADICEAN_02280"/>
<comment type="caution">
    <text evidence="1">The sequence shown here is derived from an EMBL/GenBank/DDBJ whole genome shotgun (WGS) entry which is preliminary data.</text>
</comment>
<evidence type="ECO:0000313" key="1">
    <source>
        <dbReference type="EMBL" id="EMR02574.1"/>
    </source>
</evidence>
<dbReference type="AlphaFoldDB" id="M7NVS2"/>
<proteinExistence type="predicted"/>
<organism evidence="1 2">
    <name type="scientific">Cesiribacter andamanensis AMV16</name>
    <dbReference type="NCBI Taxonomy" id="1279009"/>
    <lineage>
        <taxon>Bacteria</taxon>
        <taxon>Pseudomonadati</taxon>
        <taxon>Bacteroidota</taxon>
        <taxon>Cytophagia</taxon>
        <taxon>Cytophagales</taxon>
        <taxon>Cesiribacteraceae</taxon>
        <taxon>Cesiribacter</taxon>
    </lineage>
</organism>
<dbReference type="Proteomes" id="UP000011910">
    <property type="component" value="Unassembled WGS sequence"/>
</dbReference>
<sequence length="233" mass="27282">MLTDVKKFLSAQRDRYFKHLRSQEIEALRPYLADSPTIISNNCTAGFFYQDLGLPYLSPTAGLYFFFPDYIAFLSNLKGYLEAELTFVPQSKYPLGRERYQKHLQKYKADYPIAQLNGELEIHFLHYSTQQEAAAKWHKRAERVKMDNLLLLGTELDRCTEADIRAFDALPYERKFFFTRKPYRLSSTIYIREFEHDERIGDPNKNGHVLYRALAQKLKEQSAGENLASQKLS</sequence>
<dbReference type="RefSeq" id="WP_009195673.1">
    <property type="nucleotide sequence ID" value="NZ_AODQ01000053.1"/>
</dbReference>
<dbReference type="eggNOG" id="COG3955">
    <property type="taxonomic scope" value="Bacteria"/>
</dbReference>
<evidence type="ECO:0000313" key="2">
    <source>
        <dbReference type="Proteomes" id="UP000011910"/>
    </source>
</evidence>
<dbReference type="SUPFAM" id="SSF142795">
    <property type="entry name" value="CAC2185-like"/>
    <property type="match status" value="1"/>
</dbReference>
<gene>
    <name evidence="1" type="ORF">ADICEAN_02280</name>
</gene>
<dbReference type="Pfam" id="PF08942">
    <property type="entry name" value="DUF1919"/>
    <property type="match status" value="1"/>
</dbReference>
<accession>M7NVS2</accession>
<protein>
    <submittedName>
        <fullName evidence="1">Exopolysaccharide biosynthesis protein</fullName>
    </submittedName>
</protein>
<dbReference type="EMBL" id="AODQ01000053">
    <property type="protein sequence ID" value="EMR02574.1"/>
    <property type="molecule type" value="Genomic_DNA"/>
</dbReference>
<dbReference type="InterPro" id="IPR037226">
    <property type="entry name" value="CAC2185-like_sf"/>
</dbReference>
<keyword evidence="2" id="KW-1185">Reference proteome</keyword>
<dbReference type="OrthoDB" id="6636518at2"/>